<name>A0ABT4NVI9_9ACTN</name>
<dbReference type="EMBL" id="JAPWHU010000021">
    <property type="protein sequence ID" value="MCZ4633144.1"/>
    <property type="molecule type" value="Genomic_DNA"/>
</dbReference>
<keyword evidence="2" id="KW-1133">Transmembrane helix</keyword>
<keyword evidence="4" id="KW-1185">Reference proteome</keyword>
<evidence type="ECO:0000256" key="2">
    <source>
        <dbReference type="SAM" id="Phobius"/>
    </source>
</evidence>
<reference evidence="3 4" key="1">
    <citation type="submission" date="2022-12" db="EMBL/GenBank/DDBJ databases">
        <authorList>
            <person name="Abashina T."/>
            <person name="Solyanikova I."/>
            <person name="Delegan Y."/>
        </authorList>
    </citation>
    <scope>NUCLEOTIDE SEQUENCE [LARGE SCALE GENOMIC DNA]</scope>
    <source>
        <strain evidence="3 4">IPS92ro</strain>
    </source>
</reference>
<organism evidence="3 4">
    <name type="scientific">Streptomyces rubrogriseus</name>
    <dbReference type="NCBI Taxonomy" id="194673"/>
    <lineage>
        <taxon>Bacteria</taxon>
        <taxon>Bacillati</taxon>
        <taxon>Actinomycetota</taxon>
        <taxon>Actinomycetes</taxon>
        <taxon>Kitasatosporales</taxon>
        <taxon>Streptomycetaceae</taxon>
        <taxon>Streptomyces</taxon>
        <taxon>Streptomyces violaceoruber group</taxon>
    </lineage>
</organism>
<evidence type="ECO:0000256" key="1">
    <source>
        <dbReference type="SAM" id="MobiDB-lite"/>
    </source>
</evidence>
<evidence type="ECO:0000313" key="3">
    <source>
        <dbReference type="EMBL" id="MCZ4633144.1"/>
    </source>
</evidence>
<gene>
    <name evidence="3" type="ORF">O3S69_03610</name>
</gene>
<feature type="transmembrane region" description="Helical" evidence="2">
    <location>
        <begin position="213"/>
        <end position="234"/>
    </location>
</feature>
<sequence>MRSRATAPRETTAPPETTAPRAWAKARFTDGRSPGRARRTGVLLILLALASAAACWLTFARWLPSDGERYQDYRAAEPCSSDALSRGDTDCLSTWHLTVQKTENRTAGKESVHDATLTYRDSWRRTVHLDGSGPLLERLVPGDRVTATAWRGEIMVLGKDGVRQDTLEAPRDELQMNAAAGVLAGLLAAQCLVFGVVRLVRPLDHEPLTWEPYGRWLLFGLVGVSFAVGLSAVWTGLPWGTVPLAAVPLAACVALWFRLRLRPRLRPRG</sequence>
<evidence type="ECO:0008006" key="5">
    <source>
        <dbReference type="Google" id="ProtNLM"/>
    </source>
</evidence>
<protein>
    <recommendedName>
        <fullName evidence="5">Integral membrane protein</fullName>
    </recommendedName>
</protein>
<accession>A0ABT4NVI9</accession>
<keyword evidence="2" id="KW-0812">Transmembrane</keyword>
<comment type="caution">
    <text evidence="3">The sequence shown here is derived from an EMBL/GenBank/DDBJ whole genome shotgun (WGS) entry which is preliminary data.</text>
</comment>
<proteinExistence type="predicted"/>
<dbReference type="RefSeq" id="WP_265701129.1">
    <property type="nucleotide sequence ID" value="NZ_JAPWHU010000021.1"/>
</dbReference>
<keyword evidence="2" id="KW-0472">Membrane</keyword>
<feature type="region of interest" description="Disordered" evidence="1">
    <location>
        <begin position="1"/>
        <end position="21"/>
    </location>
</feature>
<feature type="transmembrane region" description="Helical" evidence="2">
    <location>
        <begin position="178"/>
        <end position="201"/>
    </location>
</feature>
<evidence type="ECO:0000313" key="4">
    <source>
        <dbReference type="Proteomes" id="UP001301132"/>
    </source>
</evidence>
<feature type="transmembrane region" description="Helical" evidence="2">
    <location>
        <begin position="240"/>
        <end position="259"/>
    </location>
</feature>
<feature type="transmembrane region" description="Helical" evidence="2">
    <location>
        <begin position="42"/>
        <end position="63"/>
    </location>
</feature>
<dbReference type="Proteomes" id="UP001301132">
    <property type="component" value="Unassembled WGS sequence"/>
</dbReference>